<dbReference type="Ensembl" id="ENSMMDT00005005884.1">
    <property type="protein sequence ID" value="ENSMMDP00005005732.1"/>
    <property type="gene ID" value="ENSMMDG00005003194.1"/>
</dbReference>
<evidence type="ECO:0000313" key="2">
    <source>
        <dbReference type="Proteomes" id="UP000472263"/>
    </source>
</evidence>
<dbReference type="GeneTree" id="ENSGT00990000211268"/>
<accession>A0A667WTI0</accession>
<proteinExistence type="predicted"/>
<evidence type="ECO:0000313" key="1">
    <source>
        <dbReference type="Ensembl" id="ENSMMDP00005005732.1"/>
    </source>
</evidence>
<name>A0A667WTI0_9TELE</name>
<reference evidence="1" key="2">
    <citation type="submission" date="2025-08" db="UniProtKB">
        <authorList>
            <consortium name="Ensembl"/>
        </authorList>
    </citation>
    <scope>IDENTIFICATION</scope>
</reference>
<dbReference type="AlphaFoldDB" id="A0A667WTI0"/>
<keyword evidence="2" id="KW-1185">Reference proteome</keyword>
<protein>
    <submittedName>
        <fullName evidence="1">Uncharacterized protein</fullName>
    </submittedName>
</protein>
<reference evidence="1" key="1">
    <citation type="submission" date="2019-06" db="EMBL/GenBank/DDBJ databases">
        <authorList>
            <consortium name="Wellcome Sanger Institute Data Sharing"/>
        </authorList>
    </citation>
    <scope>NUCLEOTIDE SEQUENCE [LARGE SCALE GENOMIC DNA]</scope>
</reference>
<sequence length="87" mass="10036">SQCRFVSSLGLEQRCMTGKHIAVFIGDVIKVIDHLTINSFISISGTHCNYYSIYRRVFRQSRFINALAKHWSIIISIEYSDVDDYST</sequence>
<dbReference type="Proteomes" id="UP000472263">
    <property type="component" value="Chromosome 10"/>
</dbReference>
<dbReference type="InParanoid" id="A0A667WTI0"/>
<organism evidence="1 2">
    <name type="scientific">Myripristis murdjan</name>
    <name type="common">pinecone soldierfish</name>
    <dbReference type="NCBI Taxonomy" id="586833"/>
    <lineage>
        <taxon>Eukaryota</taxon>
        <taxon>Metazoa</taxon>
        <taxon>Chordata</taxon>
        <taxon>Craniata</taxon>
        <taxon>Vertebrata</taxon>
        <taxon>Euteleostomi</taxon>
        <taxon>Actinopterygii</taxon>
        <taxon>Neopterygii</taxon>
        <taxon>Teleostei</taxon>
        <taxon>Neoteleostei</taxon>
        <taxon>Acanthomorphata</taxon>
        <taxon>Holocentriformes</taxon>
        <taxon>Holocentridae</taxon>
        <taxon>Myripristis</taxon>
    </lineage>
</organism>
<reference evidence="1" key="3">
    <citation type="submission" date="2025-09" db="UniProtKB">
        <authorList>
            <consortium name="Ensembl"/>
        </authorList>
    </citation>
    <scope>IDENTIFICATION</scope>
</reference>